<keyword evidence="4" id="KW-1185">Reference proteome</keyword>
<dbReference type="EMBL" id="SACN01000005">
    <property type="protein sequence ID" value="RVT89343.1"/>
    <property type="molecule type" value="Genomic_DNA"/>
</dbReference>
<keyword evidence="1" id="KW-0732">Signal</keyword>
<feature type="signal peptide" evidence="1">
    <location>
        <begin position="1"/>
        <end position="19"/>
    </location>
</feature>
<dbReference type="RefSeq" id="WP_127746307.1">
    <property type="nucleotide sequence ID" value="NZ_SACN01000005.1"/>
</dbReference>
<evidence type="ECO:0000256" key="1">
    <source>
        <dbReference type="SAM" id="SignalP"/>
    </source>
</evidence>
<reference evidence="3 4" key="1">
    <citation type="submission" date="2019-01" db="EMBL/GenBank/DDBJ databases">
        <authorList>
            <person name="Chen W.-M."/>
        </authorList>
    </citation>
    <scope>NUCLEOTIDE SEQUENCE [LARGE SCALE GENOMIC DNA]</scope>
    <source>
        <strain evidence="3 4">CCP-7</strain>
    </source>
</reference>
<proteinExistence type="predicted"/>
<dbReference type="PANTHER" id="PTHR37549:SF1">
    <property type="entry name" value="LIPOPROTEIN LPRI"/>
    <property type="match status" value="1"/>
</dbReference>
<dbReference type="InterPro" id="IPR052755">
    <property type="entry name" value="Lysozyme_Inhibitor_LprI"/>
</dbReference>
<feature type="domain" description="Lysozyme inhibitor LprI-like N-terminal" evidence="2">
    <location>
        <begin position="24"/>
        <end position="97"/>
    </location>
</feature>
<name>A0A437LVL4_9SPHN</name>
<sequence length="113" mass="12384">MLRPLSFLALAAVATSASAASFDCARARSPDEKAVCASRALNDADVKMATLYALDLRFVPMGGRDHLHDEQRAFLTARKACTTDRACLGRLYTRRIATLQAIIDTRVYPHGPF</sequence>
<dbReference type="Pfam" id="PF07007">
    <property type="entry name" value="LprI"/>
    <property type="match status" value="1"/>
</dbReference>
<dbReference type="OrthoDB" id="122332at2"/>
<dbReference type="AlphaFoldDB" id="A0A437LVL4"/>
<accession>A0A437LVL4</accession>
<evidence type="ECO:0000259" key="2">
    <source>
        <dbReference type="Pfam" id="PF07007"/>
    </source>
</evidence>
<dbReference type="InterPro" id="IPR009739">
    <property type="entry name" value="LprI-like_N"/>
</dbReference>
<dbReference type="PANTHER" id="PTHR37549">
    <property type="entry name" value="LIPOPROTEIN LPRI"/>
    <property type="match status" value="1"/>
</dbReference>
<dbReference type="GO" id="GO:0005576">
    <property type="term" value="C:extracellular region"/>
    <property type="evidence" value="ECO:0007669"/>
    <property type="project" value="TreeGrafter"/>
</dbReference>
<gene>
    <name evidence="3" type="ORF">EOD43_21460</name>
</gene>
<protein>
    <submittedName>
        <fullName evidence="3">DUF1311 domain-containing protein</fullName>
    </submittedName>
</protein>
<organism evidence="3 4">
    <name type="scientific">Sphingomonas crocodyli</name>
    <dbReference type="NCBI Taxonomy" id="1979270"/>
    <lineage>
        <taxon>Bacteria</taxon>
        <taxon>Pseudomonadati</taxon>
        <taxon>Pseudomonadota</taxon>
        <taxon>Alphaproteobacteria</taxon>
        <taxon>Sphingomonadales</taxon>
        <taxon>Sphingomonadaceae</taxon>
        <taxon>Sphingomonas</taxon>
    </lineage>
</organism>
<feature type="chain" id="PRO_5019117673" evidence="1">
    <location>
        <begin position="20"/>
        <end position="113"/>
    </location>
</feature>
<comment type="caution">
    <text evidence="3">The sequence shown here is derived from an EMBL/GenBank/DDBJ whole genome shotgun (WGS) entry which is preliminary data.</text>
</comment>
<dbReference type="Proteomes" id="UP000282971">
    <property type="component" value="Unassembled WGS sequence"/>
</dbReference>
<evidence type="ECO:0000313" key="3">
    <source>
        <dbReference type="EMBL" id="RVT89343.1"/>
    </source>
</evidence>
<evidence type="ECO:0000313" key="4">
    <source>
        <dbReference type="Proteomes" id="UP000282971"/>
    </source>
</evidence>